<sequence>MLRPNEKVFSAYTEANTGSVLSRAIPSGGEERERERERPHSLAGSLGSPPHAHHSAEKPPPPPNHRFLQQVASQVTPVQRRRPSPHCPVRAPPLPFPPSPFLPERNEPKKVPEPSRGELVRERRKGGGVCPRHQETERERAQRSQPFITTITHHHQPSPANDTCYCRWGRAPTSHLGDGEQKGGSDDVRR</sequence>
<name>A0A2U3EHU1_PURLI</name>
<evidence type="ECO:0000313" key="5">
    <source>
        <dbReference type="Proteomes" id="UP001287286"/>
    </source>
</evidence>
<gene>
    <name evidence="3" type="ORF">PCL_09352</name>
    <name evidence="2" type="ORF">Purlil1_717</name>
</gene>
<feature type="compositionally biased region" description="Basic and acidic residues" evidence="1">
    <location>
        <begin position="29"/>
        <end position="40"/>
    </location>
</feature>
<dbReference type="Proteomes" id="UP001287286">
    <property type="component" value="Unassembled WGS sequence"/>
</dbReference>
<dbReference type="EMBL" id="JAWRVI010000002">
    <property type="protein sequence ID" value="KAK4095021.1"/>
    <property type="molecule type" value="Genomic_DNA"/>
</dbReference>
<reference evidence="2" key="3">
    <citation type="submission" date="2023-11" db="EMBL/GenBank/DDBJ databases">
        <authorList>
            <person name="Beijen E."/>
            <person name="Ohm R.A."/>
        </authorList>
    </citation>
    <scope>NUCLEOTIDE SEQUENCE</scope>
    <source>
        <strain evidence="2">CBS 150709</strain>
    </source>
</reference>
<comment type="caution">
    <text evidence="3">The sequence shown here is derived from an EMBL/GenBank/DDBJ whole genome shotgun (WGS) entry which is preliminary data.</text>
</comment>
<dbReference type="EMBL" id="LCWV01000004">
    <property type="protein sequence ID" value="PWI74076.1"/>
    <property type="molecule type" value="Genomic_DNA"/>
</dbReference>
<feature type="compositionally biased region" description="Basic and acidic residues" evidence="1">
    <location>
        <begin position="177"/>
        <end position="190"/>
    </location>
</feature>
<accession>A0A2U3EHU1</accession>
<evidence type="ECO:0000313" key="3">
    <source>
        <dbReference type="EMBL" id="PWI74076.1"/>
    </source>
</evidence>
<dbReference type="Proteomes" id="UP000245956">
    <property type="component" value="Unassembled WGS sequence"/>
</dbReference>
<protein>
    <submittedName>
        <fullName evidence="3">Uncharacterized protein</fullName>
    </submittedName>
</protein>
<reference evidence="2 5" key="4">
    <citation type="journal article" date="2024" name="Microbiol. Resour. Announc.">
        <title>Genome annotations for the ascomycete fungi Trichoderma harzianum, Trichoderma aggressivum, and Purpureocillium lilacinum.</title>
        <authorList>
            <person name="Beijen E.P.W."/>
            <person name="Ohm R.A."/>
        </authorList>
    </citation>
    <scope>NUCLEOTIDE SEQUENCE [LARGE SCALE GENOMIC DNA]</scope>
    <source>
        <strain evidence="2 5">CBS 150709</strain>
    </source>
</reference>
<evidence type="ECO:0000313" key="4">
    <source>
        <dbReference type="Proteomes" id="UP000245956"/>
    </source>
</evidence>
<dbReference type="AlphaFoldDB" id="A0A2U3EHU1"/>
<feature type="compositionally biased region" description="Basic and acidic residues" evidence="1">
    <location>
        <begin position="104"/>
        <end position="121"/>
    </location>
</feature>
<reference evidence="3" key="1">
    <citation type="submission" date="2015-05" db="EMBL/GenBank/DDBJ databases">
        <authorList>
            <person name="Wang D.B."/>
            <person name="Wang M."/>
        </authorList>
    </citation>
    <scope>NUCLEOTIDE SEQUENCE</scope>
    <source>
        <strain evidence="3">36-1</strain>
    </source>
</reference>
<feature type="region of interest" description="Disordered" evidence="1">
    <location>
        <begin position="169"/>
        <end position="190"/>
    </location>
</feature>
<reference evidence="3 4" key="2">
    <citation type="journal article" date="2016" name="Front. Microbiol.">
        <title>Genome and transcriptome sequences reveal the specific parasitism of the nematophagous Purpureocillium lilacinum 36-1.</title>
        <authorList>
            <person name="Xie J."/>
            <person name="Li S."/>
            <person name="Mo C."/>
            <person name="Xiao X."/>
            <person name="Peng D."/>
            <person name="Wang G."/>
            <person name="Xiao Y."/>
        </authorList>
    </citation>
    <scope>NUCLEOTIDE SEQUENCE [LARGE SCALE GENOMIC DNA]</scope>
    <source>
        <strain evidence="3 4">36-1</strain>
    </source>
</reference>
<organism evidence="3 4">
    <name type="scientific">Purpureocillium lilacinum</name>
    <name type="common">Paecilomyces lilacinus</name>
    <dbReference type="NCBI Taxonomy" id="33203"/>
    <lineage>
        <taxon>Eukaryota</taxon>
        <taxon>Fungi</taxon>
        <taxon>Dikarya</taxon>
        <taxon>Ascomycota</taxon>
        <taxon>Pezizomycotina</taxon>
        <taxon>Sordariomycetes</taxon>
        <taxon>Hypocreomycetidae</taxon>
        <taxon>Hypocreales</taxon>
        <taxon>Ophiocordycipitaceae</taxon>
        <taxon>Purpureocillium</taxon>
    </lineage>
</organism>
<feature type="compositionally biased region" description="Basic and acidic residues" evidence="1">
    <location>
        <begin position="132"/>
        <end position="142"/>
    </location>
</feature>
<keyword evidence="5" id="KW-1185">Reference proteome</keyword>
<evidence type="ECO:0000256" key="1">
    <source>
        <dbReference type="SAM" id="MobiDB-lite"/>
    </source>
</evidence>
<feature type="compositionally biased region" description="Pro residues" evidence="1">
    <location>
        <begin position="90"/>
        <end position="101"/>
    </location>
</feature>
<proteinExistence type="predicted"/>
<feature type="region of interest" description="Disordered" evidence="1">
    <location>
        <begin position="1"/>
        <end position="143"/>
    </location>
</feature>
<evidence type="ECO:0000313" key="2">
    <source>
        <dbReference type="EMBL" id="KAK4095021.1"/>
    </source>
</evidence>